<dbReference type="SMART" id="SM00342">
    <property type="entry name" value="HTH_ARAC"/>
    <property type="match status" value="1"/>
</dbReference>
<feature type="domain" description="HTH araC/xylS-type" evidence="4">
    <location>
        <begin position="181"/>
        <end position="279"/>
    </location>
</feature>
<dbReference type="SUPFAM" id="SSF51215">
    <property type="entry name" value="Regulatory protein AraC"/>
    <property type="match status" value="1"/>
</dbReference>
<dbReference type="AlphaFoldDB" id="A0A556R398"/>
<dbReference type="Pfam" id="PF12833">
    <property type="entry name" value="HTH_18"/>
    <property type="match status" value="1"/>
</dbReference>
<dbReference type="InterPro" id="IPR003313">
    <property type="entry name" value="AraC-bd"/>
</dbReference>
<keyword evidence="3" id="KW-0804">Transcription</keyword>
<evidence type="ECO:0000256" key="3">
    <source>
        <dbReference type="ARBA" id="ARBA00023163"/>
    </source>
</evidence>
<reference evidence="5 6" key="1">
    <citation type="submission" date="2019-07" db="EMBL/GenBank/DDBJ databases">
        <title>Bifidobacterium asteroides genomes.</title>
        <authorList>
            <person name="Zheng H."/>
        </authorList>
    </citation>
    <scope>NUCLEOTIDE SEQUENCE [LARGE SCALE GENOMIC DNA]</scope>
    <source>
        <strain evidence="5 6">W8102</strain>
    </source>
</reference>
<dbReference type="Pfam" id="PF02311">
    <property type="entry name" value="AraC_binding"/>
    <property type="match status" value="1"/>
</dbReference>
<dbReference type="EMBL" id="VMHK01000002">
    <property type="protein sequence ID" value="TSJ83363.1"/>
    <property type="molecule type" value="Genomic_DNA"/>
</dbReference>
<comment type="caution">
    <text evidence="5">The sequence shown here is derived from an EMBL/GenBank/DDBJ whole genome shotgun (WGS) entry which is preliminary data.</text>
</comment>
<evidence type="ECO:0000259" key="4">
    <source>
        <dbReference type="PROSITE" id="PS01124"/>
    </source>
</evidence>
<dbReference type="Gene3D" id="1.10.10.60">
    <property type="entry name" value="Homeodomain-like"/>
    <property type="match status" value="2"/>
</dbReference>
<organism evidence="5 6">
    <name type="scientific">Bifidobacterium apousia</name>
    <dbReference type="NCBI Taxonomy" id="2750996"/>
    <lineage>
        <taxon>Bacteria</taxon>
        <taxon>Bacillati</taxon>
        <taxon>Actinomycetota</taxon>
        <taxon>Actinomycetes</taxon>
        <taxon>Bifidobacteriales</taxon>
        <taxon>Bifidobacteriaceae</taxon>
        <taxon>Bifidobacterium</taxon>
    </lineage>
</organism>
<evidence type="ECO:0000256" key="2">
    <source>
        <dbReference type="ARBA" id="ARBA00023125"/>
    </source>
</evidence>
<dbReference type="GO" id="GO:0043565">
    <property type="term" value="F:sequence-specific DNA binding"/>
    <property type="evidence" value="ECO:0007669"/>
    <property type="project" value="InterPro"/>
</dbReference>
<dbReference type="PANTHER" id="PTHR46796">
    <property type="entry name" value="HTH-TYPE TRANSCRIPTIONAL ACTIVATOR RHAS-RELATED"/>
    <property type="match status" value="1"/>
</dbReference>
<protein>
    <submittedName>
        <fullName evidence="5">AraC family transcriptional regulator</fullName>
    </submittedName>
</protein>
<dbReference type="GO" id="GO:0003700">
    <property type="term" value="F:DNA-binding transcription factor activity"/>
    <property type="evidence" value="ECO:0007669"/>
    <property type="project" value="InterPro"/>
</dbReference>
<dbReference type="InterPro" id="IPR018060">
    <property type="entry name" value="HTH_AraC"/>
</dbReference>
<dbReference type="SUPFAM" id="SSF46689">
    <property type="entry name" value="Homeodomain-like"/>
    <property type="match status" value="2"/>
</dbReference>
<keyword evidence="1" id="KW-0805">Transcription regulation</keyword>
<dbReference type="PROSITE" id="PS01124">
    <property type="entry name" value="HTH_ARAC_FAMILY_2"/>
    <property type="match status" value="1"/>
</dbReference>
<keyword evidence="2" id="KW-0238">DNA-binding</keyword>
<evidence type="ECO:0000256" key="1">
    <source>
        <dbReference type="ARBA" id="ARBA00023015"/>
    </source>
</evidence>
<dbReference type="RefSeq" id="WP_144085264.1">
    <property type="nucleotide sequence ID" value="NZ_JACFRS010000002.1"/>
</dbReference>
<sequence>MKPAEHFIDLAKSDFVMRIPSATARRTFLYLLRSGLFSYQPGYRLDRRSFDSFLVMLVLSGSMDLDLPTGHLRAVADQFVLVDCYSRHCYGTDTETDVLWMHFDGITARPYYDLITAKLGNVISLRNPSYARTQLREIHDMATDQGGYSEPEMARHITDLLTEFAVENKPGVTAKRSRTIDDSIAYIADNLDQSLTVSSLAERAYMSEYHFIRIFKKQTGLTPHAYITASRVDVAKFLLVNSNLSLDEIRKQCGFSSISILCNTFKHQVGMTPIQYRRQNGNY</sequence>
<accession>A0A556R398</accession>
<dbReference type="Proteomes" id="UP000316508">
    <property type="component" value="Unassembled WGS sequence"/>
</dbReference>
<evidence type="ECO:0000313" key="6">
    <source>
        <dbReference type="Proteomes" id="UP000316508"/>
    </source>
</evidence>
<dbReference type="InterPro" id="IPR050204">
    <property type="entry name" value="AraC_XylS_family_regulators"/>
</dbReference>
<keyword evidence="6" id="KW-1185">Reference proteome</keyword>
<proteinExistence type="predicted"/>
<evidence type="ECO:0000313" key="5">
    <source>
        <dbReference type="EMBL" id="TSJ83363.1"/>
    </source>
</evidence>
<name>A0A556R398_9BIFI</name>
<dbReference type="InterPro" id="IPR009057">
    <property type="entry name" value="Homeodomain-like_sf"/>
</dbReference>
<gene>
    <name evidence="5" type="ORF">FPK30_03125</name>
</gene>
<dbReference type="InterPro" id="IPR037923">
    <property type="entry name" value="HTH-like"/>
</dbReference>